<comment type="subcellular location">
    <subcellularLocation>
        <location evidence="1">Membrane</location>
        <topology evidence="1">Peripheral membrane protein</topology>
    </subcellularLocation>
</comment>
<dbReference type="GO" id="GO:0007165">
    <property type="term" value="P:signal transduction"/>
    <property type="evidence" value="ECO:0007669"/>
    <property type="project" value="TreeGrafter"/>
</dbReference>
<evidence type="ECO:0000313" key="5">
    <source>
        <dbReference type="Proteomes" id="UP000277928"/>
    </source>
</evidence>
<dbReference type="PROSITE" id="PS00856">
    <property type="entry name" value="GUANYLATE_KINASE_1"/>
    <property type="match status" value="1"/>
</dbReference>
<feature type="domain" description="Guanylate kinase-like" evidence="3">
    <location>
        <begin position="131"/>
        <end position="298"/>
    </location>
</feature>
<evidence type="ECO:0000313" key="4">
    <source>
        <dbReference type="EMBL" id="VDK74892.1"/>
    </source>
</evidence>
<dbReference type="OrthoDB" id="66881at2759"/>
<dbReference type="AlphaFoldDB" id="A0A3P6SG00"/>
<keyword evidence="2" id="KW-0472">Membrane</keyword>
<sequence>MSSKKALINEQAGGNSEDFDLDTLEESLNSISMIRKTTHTSMSDDADRKCSFLETITKTVQISCQPPPIPFTVRGGSTEGCLILVELVLHPDLLNILATDDIILSINGRKISGMLLQDVRRLLKGLFAMDETFYMEIANRNSLPSSITEILAGEDYPELQIVIRNNVYQKTVPYTTRQPRNGEINGVHYKFVDVPTFRHLCDSNQLLEHGYYQASLRNPVVRLQLLEYNIIMRGRILMPSVSDKSNILLFCGDFYAFAETSLIGGLCAIGLELPHSSENTREEENEEHSLQIVVSERF</sequence>
<name>A0A3P6SG00_LITSI</name>
<dbReference type="Proteomes" id="UP000277928">
    <property type="component" value="Unassembled WGS sequence"/>
</dbReference>
<dbReference type="GO" id="GO:0016020">
    <property type="term" value="C:membrane"/>
    <property type="evidence" value="ECO:0007669"/>
    <property type="project" value="UniProtKB-SubCell"/>
</dbReference>
<organism evidence="4 5">
    <name type="scientific">Litomosoides sigmodontis</name>
    <name type="common">Filarial nematode worm</name>
    <dbReference type="NCBI Taxonomy" id="42156"/>
    <lineage>
        <taxon>Eukaryota</taxon>
        <taxon>Metazoa</taxon>
        <taxon>Ecdysozoa</taxon>
        <taxon>Nematoda</taxon>
        <taxon>Chromadorea</taxon>
        <taxon>Rhabditida</taxon>
        <taxon>Spirurina</taxon>
        <taxon>Spiruromorpha</taxon>
        <taxon>Filarioidea</taxon>
        <taxon>Onchocercidae</taxon>
        <taxon>Litomosoides</taxon>
    </lineage>
</organism>
<reference evidence="4 5" key="1">
    <citation type="submission" date="2018-08" db="EMBL/GenBank/DDBJ databases">
        <authorList>
            <person name="Laetsch R D."/>
            <person name="Stevens L."/>
            <person name="Kumar S."/>
            <person name="Blaxter L. M."/>
        </authorList>
    </citation>
    <scope>NUCLEOTIDE SEQUENCE [LARGE SCALE GENOMIC DNA]</scope>
</reference>
<accession>A0A3P6SG00</accession>
<dbReference type="EMBL" id="UYRX01000127">
    <property type="protein sequence ID" value="VDK74892.1"/>
    <property type="molecule type" value="Genomic_DNA"/>
</dbReference>
<dbReference type="STRING" id="42156.A0A3P6SG00"/>
<keyword evidence="5" id="KW-1185">Reference proteome</keyword>
<protein>
    <recommendedName>
        <fullName evidence="3">Guanylate kinase-like domain-containing protein</fullName>
    </recommendedName>
</protein>
<evidence type="ECO:0000259" key="3">
    <source>
        <dbReference type="PROSITE" id="PS50052"/>
    </source>
</evidence>
<dbReference type="SUPFAM" id="SSF50156">
    <property type="entry name" value="PDZ domain-like"/>
    <property type="match status" value="1"/>
</dbReference>
<dbReference type="PANTHER" id="PTHR10316:SF40">
    <property type="entry name" value="LD27118P"/>
    <property type="match status" value="1"/>
</dbReference>
<dbReference type="InterPro" id="IPR020590">
    <property type="entry name" value="Guanylate_kinase_CS"/>
</dbReference>
<evidence type="ECO:0000256" key="1">
    <source>
        <dbReference type="ARBA" id="ARBA00004170"/>
    </source>
</evidence>
<dbReference type="PANTHER" id="PTHR10316">
    <property type="entry name" value="MEMBRANE ASSOCIATED GUANYLATE KINASE-RELATED"/>
    <property type="match status" value="1"/>
</dbReference>
<gene>
    <name evidence="4" type="ORF">NLS_LOCUS2665</name>
</gene>
<proteinExistence type="predicted"/>
<dbReference type="InterPro" id="IPR008145">
    <property type="entry name" value="GK/Ca_channel_bsu"/>
</dbReference>
<dbReference type="Pfam" id="PF00625">
    <property type="entry name" value="Guanylate_kin"/>
    <property type="match status" value="1"/>
</dbReference>
<dbReference type="InterPro" id="IPR036034">
    <property type="entry name" value="PDZ_sf"/>
</dbReference>
<dbReference type="GO" id="GO:0005737">
    <property type="term" value="C:cytoplasm"/>
    <property type="evidence" value="ECO:0007669"/>
    <property type="project" value="TreeGrafter"/>
</dbReference>
<dbReference type="PROSITE" id="PS50052">
    <property type="entry name" value="GUANYLATE_KINASE_2"/>
    <property type="match status" value="1"/>
</dbReference>
<dbReference type="Gene3D" id="3.30.63.10">
    <property type="entry name" value="Guanylate Kinase phosphate binding domain"/>
    <property type="match status" value="1"/>
</dbReference>
<evidence type="ECO:0000256" key="2">
    <source>
        <dbReference type="ARBA" id="ARBA00023136"/>
    </source>
</evidence>
<dbReference type="InterPro" id="IPR008144">
    <property type="entry name" value="Guanylate_kin-like_dom"/>
</dbReference>
<dbReference type="InterPro" id="IPR027417">
    <property type="entry name" value="P-loop_NTPase"/>
</dbReference>
<dbReference type="SUPFAM" id="SSF52540">
    <property type="entry name" value="P-loop containing nucleoside triphosphate hydrolases"/>
    <property type="match status" value="1"/>
</dbReference>
<dbReference type="OMA" id="QISCQPP"/>